<feature type="transmembrane region" description="Helical" evidence="5">
    <location>
        <begin position="377"/>
        <end position="396"/>
    </location>
</feature>
<dbReference type="SUPFAM" id="SSF103473">
    <property type="entry name" value="MFS general substrate transporter"/>
    <property type="match status" value="1"/>
</dbReference>
<evidence type="ECO:0000313" key="8">
    <source>
        <dbReference type="Proteomes" id="UP000776164"/>
    </source>
</evidence>
<dbReference type="InterPro" id="IPR020846">
    <property type="entry name" value="MFS_dom"/>
</dbReference>
<feature type="transmembrane region" description="Helical" evidence="5">
    <location>
        <begin position="242"/>
        <end position="259"/>
    </location>
</feature>
<evidence type="ECO:0000256" key="5">
    <source>
        <dbReference type="SAM" id="Phobius"/>
    </source>
</evidence>
<feature type="transmembrane region" description="Helical" evidence="5">
    <location>
        <begin position="179"/>
        <end position="199"/>
    </location>
</feature>
<evidence type="ECO:0000313" key="7">
    <source>
        <dbReference type="EMBL" id="MBM7471960.1"/>
    </source>
</evidence>
<comment type="subcellular location">
    <subcellularLocation>
        <location evidence="1">Cell membrane</location>
        <topology evidence="1">Multi-pass membrane protein</topology>
    </subcellularLocation>
</comment>
<evidence type="ECO:0000256" key="2">
    <source>
        <dbReference type="ARBA" id="ARBA00022692"/>
    </source>
</evidence>
<reference evidence="7 8" key="1">
    <citation type="submission" date="2021-01" db="EMBL/GenBank/DDBJ databases">
        <title>Sequencing the genomes of 1000 actinobacteria strains.</title>
        <authorList>
            <person name="Klenk H.-P."/>
        </authorList>
    </citation>
    <scope>NUCLEOTIDE SEQUENCE [LARGE SCALE GENOMIC DNA]</scope>
    <source>
        <strain evidence="7 8">DSM 13057</strain>
    </source>
</reference>
<evidence type="ECO:0000259" key="6">
    <source>
        <dbReference type="PROSITE" id="PS50850"/>
    </source>
</evidence>
<feature type="transmembrane region" description="Helical" evidence="5">
    <location>
        <begin position="124"/>
        <end position="142"/>
    </location>
</feature>
<dbReference type="Gene3D" id="1.20.1720.10">
    <property type="entry name" value="Multidrug resistance protein D"/>
    <property type="match status" value="1"/>
</dbReference>
<feature type="transmembrane region" description="Helical" evidence="5">
    <location>
        <begin position="94"/>
        <end position="118"/>
    </location>
</feature>
<evidence type="ECO:0000256" key="3">
    <source>
        <dbReference type="ARBA" id="ARBA00022989"/>
    </source>
</evidence>
<feature type="transmembrane region" description="Helical" evidence="5">
    <location>
        <begin position="68"/>
        <end position="87"/>
    </location>
</feature>
<keyword evidence="3 5" id="KW-1133">Transmembrane helix</keyword>
<organism evidence="7 8">
    <name type="scientific">Subtercola frigoramans</name>
    <dbReference type="NCBI Taxonomy" id="120298"/>
    <lineage>
        <taxon>Bacteria</taxon>
        <taxon>Bacillati</taxon>
        <taxon>Actinomycetota</taxon>
        <taxon>Actinomycetes</taxon>
        <taxon>Micrococcales</taxon>
        <taxon>Microbacteriaceae</taxon>
        <taxon>Subtercola</taxon>
    </lineage>
</organism>
<keyword evidence="8" id="KW-1185">Reference proteome</keyword>
<dbReference type="PANTHER" id="PTHR42718">
    <property type="entry name" value="MAJOR FACILITATOR SUPERFAMILY MULTIDRUG TRANSPORTER MFSC"/>
    <property type="match status" value="1"/>
</dbReference>
<evidence type="ECO:0000256" key="1">
    <source>
        <dbReference type="ARBA" id="ARBA00004651"/>
    </source>
</evidence>
<proteinExistence type="predicted"/>
<feature type="domain" description="Major facilitator superfamily (MFS) profile" evidence="6">
    <location>
        <begin position="26"/>
        <end position="465"/>
    </location>
</feature>
<name>A0ABS2L4E0_9MICO</name>
<comment type="caution">
    <text evidence="7">The sequence shown here is derived from an EMBL/GenBank/DDBJ whole genome shotgun (WGS) entry which is preliminary data.</text>
</comment>
<dbReference type="Proteomes" id="UP000776164">
    <property type="component" value="Unassembled WGS sequence"/>
</dbReference>
<accession>A0ABS2L4E0</accession>
<keyword evidence="2 5" id="KW-0812">Transmembrane</keyword>
<sequence length="470" mass="48430">MTSPHPLPASGPAPSSSPMSSYQRRILTVAVLSSFIVFLDGTVINVALPAISRELGGGLAGQQWVVDAYLISLTAVILLAGSLSDAFGRRRVIFWGLIGFGAASVLCAVSVTDAMLIVSRGIQGIAGALLVPSSLAIIVANFDGPARAKAIGRWTAWTSTAFLAGPLLGGVLVDLVSWRLVFAINVIPIAVTLLALRRLDLEPPRAVKPVIDYRGAVLGILGIGLPVFALIEHGRLGWSNPIVWGALALGLASFGLFLWNEAVASHPMLPLSLFRVRNFWVGNVATAFIYAALSLGGFALTLFLQQVAGYSATQAGLASLPSTVISISLASLFGTLAGRYGSRWFMAAGPIVGAVGYLLLSQVTAEANYVSQVLPGTVVFSLGLVMTVAPLTAAVLGSIDPERAGIASATNNAVSRVAGLVATAAAALIIGDALTVEGFSRAALATSALLVVGGIVSLVGIQNAKRSQRT</sequence>
<feature type="transmembrane region" description="Helical" evidence="5">
    <location>
        <begin position="442"/>
        <end position="461"/>
    </location>
</feature>
<protein>
    <submittedName>
        <fullName evidence="7">EmrB/QacA subfamily drug resistance transporter</fullName>
    </submittedName>
</protein>
<gene>
    <name evidence="7" type="ORF">JOE66_001594</name>
</gene>
<dbReference type="PANTHER" id="PTHR42718:SF42">
    <property type="entry name" value="EXPORT PROTEIN"/>
    <property type="match status" value="1"/>
</dbReference>
<feature type="transmembrane region" description="Helical" evidence="5">
    <location>
        <begin position="344"/>
        <end position="365"/>
    </location>
</feature>
<dbReference type="Gene3D" id="1.20.1250.20">
    <property type="entry name" value="MFS general substrate transporter like domains"/>
    <property type="match status" value="1"/>
</dbReference>
<dbReference type="RefSeq" id="WP_307827112.1">
    <property type="nucleotide sequence ID" value="NZ_BAAAHT010000013.1"/>
</dbReference>
<evidence type="ECO:0000256" key="4">
    <source>
        <dbReference type="ARBA" id="ARBA00023136"/>
    </source>
</evidence>
<feature type="transmembrane region" description="Helical" evidence="5">
    <location>
        <begin position="154"/>
        <end position="173"/>
    </location>
</feature>
<feature type="transmembrane region" description="Helical" evidence="5">
    <location>
        <begin position="211"/>
        <end position="230"/>
    </location>
</feature>
<dbReference type="CDD" id="cd17321">
    <property type="entry name" value="MFS_MMR_MDR_like"/>
    <property type="match status" value="1"/>
</dbReference>
<keyword evidence="4 5" id="KW-0472">Membrane</keyword>
<dbReference type="InterPro" id="IPR011701">
    <property type="entry name" value="MFS"/>
</dbReference>
<dbReference type="Pfam" id="PF07690">
    <property type="entry name" value="MFS_1"/>
    <property type="match status" value="1"/>
</dbReference>
<dbReference type="InterPro" id="IPR036259">
    <property type="entry name" value="MFS_trans_sf"/>
</dbReference>
<feature type="transmembrane region" description="Helical" evidence="5">
    <location>
        <begin position="26"/>
        <end position="48"/>
    </location>
</feature>
<feature type="transmembrane region" description="Helical" evidence="5">
    <location>
        <begin position="280"/>
        <end position="304"/>
    </location>
</feature>
<dbReference type="PROSITE" id="PS50850">
    <property type="entry name" value="MFS"/>
    <property type="match status" value="1"/>
</dbReference>
<dbReference type="EMBL" id="JAFBBU010000001">
    <property type="protein sequence ID" value="MBM7471960.1"/>
    <property type="molecule type" value="Genomic_DNA"/>
</dbReference>
<feature type="transmembrane region" description="Helical" evidence="5">
    <location>
        <begin position="417"/>
        <end position="436"/>
    </location>
</feature>
<feature type="transmembrane region" description="Helical" evidence="5">
    <location>
        <begin position="316"/>
        <end position="337"/>
    </location>
</feature>